<proteinExistence type="predicted"/>
<feature type="compositionally biased region" description="Polar residues" evidence="1">
    <location>
        <begin position="185"/>
        <end position="196"/>
    </location>
</feature>
<keyword evidence="4" id="KW-1185">Reference proteome</keyword>
<comment type="caution">
    <text evidence="3">The sequence shown here is derived from an EMBL/GenBank/DDBJ whole genome shotgun (WGS) entry which is preliminary data.</text>
</comment>
<dbReference type="Proteomes" id="UP001163846">
    <property type="component" value="Unassembled WGS sequence"/>
</dbReference>
<evidence type="ECO:0000313" key="4">
    <source>
        <dbReference type="Proteomes" id="UP001163846"/>
    </source>
</evidence>
<feature type="chain" id="PRO_5041407768" evidence="2">
    <location>
        <begin position="21"/>
        <end position="220"/>
    </location>
</feature>
<dbReference type="EMBL" id="MU806050">
    <property type="protein sequence ID" value="KAJ3841149.1"/>
    <property type="molecule type" value="Genomic_DNA"/>
</dbReference>
<feature type="signal peptide" evidence="2">
    <location>
        <begin position="1"/>
        <end position="20"/>
    </location>
</feature>
<reference evidence="3" key="1">
    <citation type="submission" date="2022-08" db="EMBL/GenBank/DDBJ databases">
        <authorList>
            <consortium name="DOE Joint Genome Institute"/>
            <person name="Min B."/>
            <person name="Riley R."/>
            <person name="Sierra-Patev S."/>
            <person name="Naranjo-Ortiz M."/>
            <person name="Looney B."/>
            <person name="Konkel Z."/>
            <person name="Slot J.C."/>
            <person name="Sakamoto Y."/>
            <person name="Steenwyk J.L."/>
            <person name="Rokas A."/>
            <person name="Carro J."/>
            <person name="Camarero S."/>
            <person name="Ferreira P."/>
            <person name="Molpeceres G."/>
            <person name="Ruiz-Duenas F.J."/>
            <person name="Serrano A."/>
            <person name="Henrissat B."/>
            <person name="Drula E."/>
            <person name="Hughes K.W."/>
            <person name="Mata J.L."/>
            <person name="Ishikawa N.K."/>
            <person name="Vargas-Isla R."/>
            <person name="Ushijima S."/>
            <person name="Smith C.A."/>
            <person name="Ahrendt S."/>
            <person name="Andreopoulos W."/>
            <person name="He G."/>
            <person name="Labutti K."/>
            <person name="Lipzen A."/>
            <person name="Ng V."/>
            <person name="Sandor L."/>
            <person name="Barry K."/>
            <person name="Martinez A.T."/>
            <person name="Xiao Y."/>
            <person name="Gibbons J.G."/>
            <person name="Terashima K."/>
            <person name="Hibbett D.S."/>
            <person name="Grigoriev I.V."/>
        </authorList>
    </citation>
    <scope>NUCLEOTIDE SEQUENCE</scope>
    <source>
        <strain evidence="3">TFB9207</strain>
    </source>
</reference>
<accession>A0AA38PDY1</accession>
<name>A0AA38PDY1_9AGAR</name>
<feature type="compositionally biased region" description="Pro residues" evidence="1">
    <location>
        <begin position="88"/>
        <end position="117"/>
    </location>
</feature>
<evidence type="ECO:0000313" key="3">
    <source>
        <dbReference type="EMBL" id="KAJ3841149.1"/>
    </source>
</evidence>
<evidence type="ECO:0000256" key="1">
    <source>
        <dbReference type="SAM" id="MobiDB-lite"/>
    </source>
</evidence>
<protein>
    <submittedName>
        <fullName evidence="3">Uncharacterized protein</fullName>
    </submittedName>
</protein>
<dbReference type="AlphaFoldDB" id="A0AA38PDY1"/>
<feature type="compositionally biased region" description="Low complexity" evidence="1">
    <location>
        <begin position="165"/>
        <end position="177"/>
    </location>
</feature>
<gene>
    <name evidence="3" type="ORF">F5878DRAFT_639829</name>
</gene>
<keyword evidence="2" id="KW-0732">Signal</keyword>
<feature type="region of interest" description="Disordered" evidence="1">
    <location>
        <begin position="28"/>
        <end position="199"/>
    </location>
</feature>
<evidence type="ECO:0000256" key="2">
    <source>
        <dbReference type="SAM" id="SignalP"/>
    </source>
</evidence>
<sequence>MRPTATHFLFTITTLQFVASMESNLGGCASSQEVSSPGGESRPLSNAEKLTLTKFPLSEYCKPSENWPGKTPENPLTYKHLASSQRIPPSPGPAPRTPLPHPPQSGPPPTGPLPPLPGSKNPVPLDNTAPPPIPRRSSRRPTEIPALRLPQVQEKRGYYEPVGTDYASNTAPDAAAAIDEDPSDTDSAIVQSTEGRSPTGKEIRLTRAFNRRRILDWDLD</sequence>
<organism evidence="3 4">
    <name type="scientific">Lentinula raphanica</name>
    <dbReference type="NCBI Taxonomy" id="153919"/>
    <lineage>
        <taxon>Eukaryota</taxon>
        <taxon>Fungi</taxon>
        <taxon>Dikarya</taxon>
        <taxon>Basidiomycota</taxon>
        <taxon>Agaricomycotina</taxon>
        <taxon>Agaricomycetes</taxon>
        <taxon>Agaricomycetidae</taxon>
        <taxon>Agaricales</taxon>
        <taxon>Marasmiineae</taxon>
        <taxon>Omphalotaceae</taxon>
        <taxon>Lentinula</taxon>
    </lineage>
</organism>